<feature type="transmembrane region" description="Helical" evidence="1">
    <location>
        <begin position="154"/>
        <end position="172"/>
    </location>
</feature>
<feature type="transmembrane region" description="Helical" evidence="1">
    <location>
        <begin position="272"/>
        <end position="291"/>
    </location>
</feature>
<dbReference type="AlphaFoldDB" id="A0A926DI78"/>
<dbReference type="InterPro" id="IPR039672">
    <property type="entry name" value="MFS_2"/>
</dbReference>
<dbReference type="GO" id="GO:0015293">
    <property type="term" value="F:symporter activity"/>
    <property type="evidence" value="ECO:0007669"/>
    <property type="project" value="InterPro"/>
</dbReference>
<feature type="transmembrane region" description="Helical" evidence="1">
    <location>
        <begin position="324"/>
        <end position="343"/>
    </location>
</feature>
<evidence type="ECO:0000313" key="2">
    <source>
        <dbReference type="EMBL" id="MBC8538666.1"/>
    </source>
</evidence>
<protein>
    <submittedName>
        <fullName evidence="2">MFS transporter</fullName>
    </submittedName>
</protein>
<dbReference type="RefSeq" id="WP_249280384.1">
    <property type="nucleotide sequence ID" value="NZ_JACRSS010000003.1"/>
</dbReference>
<gene>
    <name evidence="2" type="ORF">H8693_06930</name>
</gene>
<name>A0A926DI78_9FIRM</name>
<feature type="transmembrane region" description="Helical" evidence="1">
    <location>
        <begin position="300"/>
        <end position="318"/>
    </location>
</feature>
<keyword evidence="1" id="KW-1133">Transmembrane helix</keyword>
<dbReference type="InterPro" id="IPR036259">
    <property type="entry name" value="MFS_trans_sf"/>
</dbReference>
<dbReference type="Proteomes" id="UP000617951">
    <property type="component" value="Unassembled WGS sequence"/>
</dbReference>
<dbReference type="PANTHER" id="PTHR11328">
    <property type="entry name" value="MAJOR FACILITATOR SUPERFAMILY DOMAIN-CONTAINING PROTEIN"/>
    <property type="match status" value="1"/>
</dbReference>
<dbReference type="CDD" id="cd17332">
    <property type="entry name" value="MFS_MelB_like"/>
    <property type="match status" value="1"/>
</dbReference>
<dbReference type="PANTHER" id="PTHR11328:SF24">
    <property type="entry name" value="MAJOR FACILITATOR SUPERFAMILY (MFS) PROFILE DOMAIN-CONTAINING PROTEIN"/>
    <property type="match status" value="1"/>
</dbReference>
<feature type="transmembrane region" description="Helical" evidence="1">
    <location>
        <begin position="410"/>
        <end position="434"/>
    </location>
</feature>
<keyword evidence="1" id="KW-0472">Membrane</keyword>
<feature type="transmembrane region" description="Helical" evidence="1">
    <location>
        <begin position="43"/>
        <end position="62"/>
    </location>
</feature>
<feature type="transmembrane region" description="Helical" evidence="1">
    <location>
        <begin position="20"/>
        <end position="37"/>
    </location>
</feature>
<dbReference type="EMBL" id="JACRSS010000003">
    <property type="protein sequence ID" value="MBC8538666.1"/>
    <property type="molecule type" value="Genomic_DNA"/>
</dbReference>
<sequence>MKKQQGIKTWRKVMYGVGEISNTLIFTVVPLFLMFYLTDVLGIPAGWAAVVSFAGNIWDAITDPYAGYKSDTCRSRLGKRRPFFLYMALPMAAAFGLMFSIPTGETMAVKLILIILAYMLLLVLSTFFIVPYLAYGMEIDPTYDGRTSVSAWRMLFSIAFGLVGATIPSMIWKSADVVSQGFSQMAWIMAIPIAISPLFAFFSGKEPKSEIKPKTKTQRTSFFKDLRRAVKNKDFNKGLAIYVFSWMGIAVLQLLLIYYVKYVLLMYDEYALIAGIIFGLAIAFLPFWVWVSNKFDKRKAYIWGAALFCVTLCCLALPTDFVRSIVWVLVPLLGIGVSALHVMPSAIVPEAIDRAIAADHTTGSGSYTGVMTFLTKIGNAAFSALIMGILGWCGYISTAEEVFVEQPAGAILAIKLLLVIMPLIVFVAGMIVCAKFKIGREDAKQEGTAQKEG</sequence>
<feature type="transmembrane region" description="Helical" evidence="1">
    <location>
        <begin position="380"/>
        <end position="398"/>
    </location>
</feature>
<evidence type="ECO:0000313" key="3">
    <source>
        <dbReference type="Proteomes" id="UP000617951"/>
    </source>
</evidence>
<proteinExistence type="predicted"/>
<organism evidence="2 3">
    <name type="scientific">Guopingia tenuis</name>
    <dbReference type="NCBI Taxonomy" id="2763656"/>
    <lineage>
        <taxon>Bacteria</taxon>
        <taxon>Bacillati</taxon>
        <taxon>Bacillota</taxon>
        <taxon>Clostridia</taxon>
        <taxon>Christensenellales</taxon>
        <taxon>Christensenellaceae</taxon>
        <taxon>Guopingia</taxon>
    </lineage>
</organism>
<dbReference type="GO" id="GO:0005886">
    <property type="term" value="C:plasma membrane"/>
    <property type="evidence" value="ECO:0007669"/>
    <property type="project" value="TreeGrafter"/>
</dbReference>
<dbReference type="Pfam" id="PF13347">
    <property type="entry name" value="MFS_2"/>
    <property type="match status" value="1"/>
</dbReference>
<feature type="transmembrane region" description="Helical" evidence="1">
    <location>
        <begin position="239"/>
        <end position="260"/>
    </location>
</feature>
<evidence type="ECO:0000256" key="1">
    <source>
        <dbReference type="SAM" id="Phobius"/>
    </source>
</evidence>
<dbReference type="GO" id="GO:0008643">
    <property type="term" value="P:carbohydrate transport"/>
    <property type="evidence" value="ECO:0007669"/>
    <property type="project" value="InterPro"/>
</dbReference>
<feature type="transmembrane region" description="Helical" evidence="1">
    <location>
        <begin position="184"/>
        <end position="204"/>
    </location>
</feature>
<reference evidence="2" key="1">
    <citation type="submission" date="2020-08" db="EMBL/GenBank/DDBJ databases">
        <title>Genome public.</title>
        <authorList>
            <person name="Liu C."/>
            <person name="Sun Q."/>
        </authorList>
    </citation>
    <scope>NUCLEOTIDE SEQUENCE</scope>
    <source>
        <strain evidence="2">NSJ-63</strain>
    </source>
</reference>
<keyword evidence="3" id="KW-1185">Reference proteome</keyword>
<comment type="caution">
    <text evidence="2">The sequence shown here is derived from an EMBL/GenBank/DDBJ whole genome shotgun (WGS) entry which is preliminary data.</text>
</comment>
<accession>A0A926DI78</accession>
<dbReference type="SUPFAM" id="SSF103473">
    <property type="entry name" value="MFS general substrate transporter"/>
    <property type="match status" value="1"/>
</dbReference>
<dbReference type="Gene3D" id="1.20.1250.20">
    <property type="entry name" value="MFS general substrate transporter like domains"/>
    <property type="match status" value="2"/>
</dbReference>
<feature type="transmembrane region" description="Helical" evidence="1">
    <location>
        <begin position="107"/>
        <end position="133"/>
    </location>
</feature>
<keyword evidence="1" id="KW-0812">Transmembrane</keyword>
<feature type="transmembrane region" description="Helical" evidence="1">
    <location>
        <begin position="83"/>
        <end position="101"/>
    </location>
</feature>